<dbReference type="GO" id="GO:0033528">
    <property type="term" value="P:S-methylmethionine cycle"/>
    <property type="evidence" value="ECO:0007669"/>
    <property type="project" value="TreeGrafter"/>
</dbReference>
<dbReference type="Proteomes" id="UP000229239">
    <property type="component" value="Unassembled WGS sequence"/>
</dbReference>
<dbReference type="GO" id="GO:0008270">
    <property type="term" value="F:zinc ion binding"/>
    <property type="evidence" value="ECO:0007669"/>
    <property type="project" value="InterPro"/>
</dbReference>
<keyword evidence="2 6" id="KW-0808">Transferase</keyword>
<evidence type="ECO:0000256" key="1">
    <source>
        <dbReference type="ARBA" id="ARBA00022603"/>
    </source>
</evidence>
<feature type="binding site" evidence="6">
    <location>
        <position position="316"/>
    </location>
    <ligand>
        <name>Zn(2+)</name>
        <dbReference type="ChEBI" id="CHEBI:29105"/>
    </ligand>
</feature>
<dbReference type="GO" id="GO:0009086">
    <property type="term" value="P:methionine biosynthetic process"/>
    <property type="evidence" value="ECO:0007669"/>
    <property type="project" value="InterPro"/>
</dbReference>
<dbReference type="PANTHER" id="PTHR46015">
    <property type="entry name" value="ZGC:172121"/>
    <property type="match status" value="1"/>
</dbReference>
<dbReference type="EMBL" id="PEBJ01000002">
    <property type="protein sequence ID" value="PJM77523.1"/>
    <property type="molecule type" value="Genomic_DNA"/>
</dbReference>
<dbReference type="GO" id="GO:0032259">
    <property type="term" value="P:methylation"/>
    <property type="evidence" value="ECO:0007669"/>
    <property type="project" value="UniProtKB-KW"/>
</dbReference>
<protein>
    <recommendedName>
        <fullName evidence="5">S-methylmethionine:homocysteine methyltransferase</fullName>
    </recommendedName>
</protein>
<comment type="caution">
    <text evidence="8">The sequence shown here is derived from an EMBL/GenBank/DDBJ whole genome shotgun (WGS) entry which is preliminary data.</text>
</comment>
<dbReference type="Pfam" id="PF02574">
    <property type="entry name" value="S-methyl_trans"/>
    <property type="match status" value="1"/>
</dbReference>
<feature type="binding site" evidence="6">
    <location>
        <position position="251"/>
    </location>
    <ligand>
        <name>Zn(2+)</name>
        <dbReference type="ChEBI" id="CHEBI:29105"/>
    </ligand>
</feature>
<evidence type="ECO:0000256" key="3">
    <source>
        <dbReference type="ARBA" id="ARBA00022723"/>
    </source>
</evidence>
<evidence type="ECO:0000313" key="9">
    <source>
        <dbReference type="Proteomes" id="UP000229239"/>
    </source>
</evidence>
<reference evidence="9" key="1">
    <citation type="submission" date="2017-10" db="EMBL/GenBank/DDBJ databases">
        <title>Draft genome sequences of strains TRE 1, TRE 9, TRE H and TRI 7, isolated from tamarins, belonging to four potential novel Bifidobacterium species.</title>
        <authorList>
            <person name="Mattarelli P."/>
            <person name="Modesto M."/>
            <person name="Puglisi E."/>
            <person name="Morelli L."/>
            <person name="Bonetti A."/>
            <person name="Spezio C."/>
            <person name="Sandri C."/>
        </authorList>
    </citation>
    <scope>NUCLEOTIDE SEQUENCE [LARGE SCALE GENOMIC DNA]</scope>
    <source>
        <strain evidence="9">TREH</strain>
    </source>
</reference>
<dbReference type="InterPro" id="IPR036589">
    <property type="entry name" value="HCY_dom_sf"/>
</dbReference>
<keyword evidence="3 6" id="KW-0479">Metal-binding</keyword>
<dbReference type="AlphaFoldDB" id="A0A2M9HL45"/>
<sequence>MAHNLLRRQSLHSVIQQALAVQSPIIIDGAMATELEYRGVDTTSELWSAIALIQAPQSVRDVHEAYFEAGANIAITDTYQANIAAFEKCGISHEKSERLIGTAVSAALEARERYRRHHVNADDAFVNDSFPNYARPLLVAGSVGPYGAFLADGSEYTGDYHLSAAAYRDFHRRRMQILSESGIDLFAFETMSNIGEVQALIGLLSEDFSDREAWVSFSLSDSGHLCDGTSLETAATVADACPQISAIGVNCVQPELVTDAIGHISAVTAKPIIVYPNNGDVYHPDTKTWTSCADALSLSDLAPRWVEAGASLIGGCCRTSPTDIHNLAQAFHQ</sequence>
<dbReference type="PROSITE" id="PS50970">
    <property type="entry name" value="HCY"/>
    <property type="match status" value="1"/>
</dbReference>
<proteinExistence type="predicted"/>
<evidence type="ECO:0000256" key="2">
    <source>
        <dbReference type="ARBA" id="ARBA00022679"/>
    </source>
</evidence>
<dbReference type="InterPro" id="IPR051486">
    <property type="entry name" value="Hcy_S-methyltransferase"/>
</dbReference>
<dbReference type="InterPro" id="IPR003726">
    <property type="entry name" value="HCY_dom"/>
</dbReference>
<dbReference type="FunFam" id="3.20.20.330:FF:000002">
    <property type="entry name" value="Homocysteine S-methyltransferase"/>
    <property type="match status" value="1"/>
</dbReference>
<dbReference type="Gene3D" id="3.20.20.330">
    <property type="entry name" value="Homocysteine-binding-like domain"/>
    <property type="match status" value="1"/>
</dbReference>
<accession>A0A2M9HL45</accession>
<dbReference type="NCBIfam" id="NF007020">
    <property type="entry name" value="PRK09485.1"/>
    <property type="match status" value="1"/>
</dbReference>
<evidence type="ECO:0000259" key="7">
    <source>
        <dbReference type="PROSITE" id="PS50970"/>
    </source>
</evidence>
<feature type="binding site" evidence="6">
    <location>
        <position position="317"/>
    </location>
    <ligand>
        <name>Zn(2+)</name>
        <dbReference type="ChEBI" id="CHEBI:29105"/>
    </ligand>
</feature>
<comment type="cofactor">
    <cofactor evidence="6">
        <name>Zn(2+)</name>
        <dbReference type="ChEBI" id="CHEBI:29105"/>
    </cofactor>
</comment>
<dbReference type="GO" id="GO:0008898">
    <property type="term" value="F:S-adenosylmethionine-homocysteine S-methyltransferase activity"/>
    <property type="evidence" value="ECO:0007669"/>
    <property type="project" value="TreeGrafter"/>
</dbReference>
<dbReference type="PANTHER" id="PTHR46015:SF1">
    <property type="entry name" value="HOMOCYSTEINE S-METHYLTRANSFERASE-LIKE ISOFORM 1"/>
    <property type="match status" value="1"/>
</dbReference>
<keyword evidence="9" id="KW-1185">Reference proteome</keyword>
<keyword evidence="1 6" id="KW-0489">Methyltransferase</keyword>
<evidence type="ECO:0000256" key="6">
    <source>
        <dbReference type="PROSITE-ProRule" id="PRU00333"/>
    </source>
</evidence>
<gene>
    <name evidence="8" type="ORF">CSQ86_05750</name>
</gene>
<evidence type="ECO:0000313" key="8">
    <source>
        <dbReference type="EMBL" id="PJM77523.1"/>
    </source>
</evidence>
<feature type="domain" description="Hcy-binding" evidence="7">
    <location>
        <begin position="13"/>
        <end position="331"/>
    </location>
</feature>
<name>A0A2M9HL45_9BIFI</name>
<evidence type="ECO:0000256" key="4">
    <source>
        <dbReference type="ARBA" id="ARBA00022833"/>
    </source>
</evidence>
<evidence type="ECO:0000256" key="5">
    <source>
        <dbReference type="ARBA" id="ARBA00076752"/>
    </source>
</evidence>
<dbReference type="SUPFAM" id="SSF82282">
    <property type="entry name" value="Homocysteine S-methyltransferase"/>
    <property type="match status" value="1"/>
</dbReference>
<organism evidence="8 9">
    <name type="scientific">Bifidobacterium felsineum</name>
    <dbReference type="NCBI Taxonomy" id="2045440"/>
    <lineage>
        <taxon>Bacteria</taxon>
        <taxon>Bacillati</taxon>
        <taxon>Actinomycetota</taxon>
        <taxon>Actinomycetes</taxon>
        <taxon>Bifidobacteriales</taxon>
        <taxon>Bifidobacteriaceae</taxon>
        <taxon>Bifidobacterium</taxon>
    </lineage>
</organism>
<keyword evidence="4 6" id="KW-0862">Zinc</keyword>
<dbReference type="OrthoDB" id="9803687at2"/>